<proteinExistence type="predicted"/>
<dbReference type="GO" id="GO:0005829">
    <property type="term" value="C:cytosol"/>
    <property type="evidence" value="ECO:0007669"/>
    <property type="project" value="TreeGrafter"/>
</dbReference>
<reference evidence="6 7" key="1">
    <citation type="submission" date="2018-03" db="EMBL/GenBank/DDBJ databases">
        <title>Whole genome sequencing of Histamine producing bacteria.</title>
        <authorList>
            <person name="Butler K."/>
        </authorList>
    </citation>
    <scope>NUCLEOTIDE SEQUENCE [LARGE SCALE GENOMIC DNA]</scope>
    <source>
        <strain evidence="6 7">DSM 19138</strain>
    </source>
</reference>
<dbReference type="Gene3D" id="3.40.30.10">
    <property type="entry name" value="Glutaredoxin"/>
    <property type="match status" value="1"/>
</dbReference>
<keyword evidence="4" id="KW-0676">Redox-active center</keyword>
<dbReference type="PROSITE" id="PS51352">
    <property type="entry name" value="THIOREDOXIN_2"/>
    <property type="match status" value="1"/>
</dbReference>
<dbReference type="SUPFAM" id="SSF52833">
    <property type="entry name" value="Thioredoxin-like"/>
    <property type="match status" value="1"/>
</dbReference>
<protein>
    <submittedName>
        <fullName evidence="6">Thioredoxin TrxC</fullName>
    </submittedName>
</protein>
<dbReference type="InterPro" id="IPR036249">
    <property type="entry name" value="Thioredoxin-like_sf"/>
</dbReference>
<dbReference type="OrthoDB" id="9790390at2"/>
<dbReference type="CDD" id="cd02947">
    <property type="entry name" value="TRX_family"/>
    <property type="match status" value="1"/>
</dbReference>
<evidence type="ECO:0000256" key="4">
    <source>
        <dbReference type="ARBA" id="ARBA00023284"/>
    </source>
</evidence>
<dbReference type="PANTHER" id="PTHR45663:SF11">
    <property type="entry name" value="GEO12009P1"/>
    <property type="match status" value="1"/>
</dbReference>
<evidence type="ECO:0000256" key="1">
    <source>
        <dbReference type="ARBA" id="ARBA00022448"/>
    </source>
</evidence>
<gene>
    <name evidence="6" type="ORF">C9J01_02695</name>
</gene>
<dbReference type="GO" id="GO:0045454">
    <property type="term" value="P:cell redox homeostasis"/>
    <property type="evidence" value="ECO:0007669"/>
    <property type="project" value="TreeGrafter"/>
</dbReference>
<evidence type="ECO:0000256" key="2">
    <source>
        <dbReference type="ARBA" id="ARBA00022982"/>
    </source>
</evidence>
<evidence type="ECO:0000259" key="5">
    <source>
        <dbReference type="PROSITE" id="PS51352"/>
    </source>
</evidence>
<organism evidence="6 7">
    <name type="scientific">Photobacterium rosenbergii</name>
    <dbReference type="NCBI Taxonomy" id="294936"/>
    <lineage>
        <taxon>Bacteria</taxon>
        <taxon>Pseudomonadati</taxon>
        <taxon>Pseudomonadota</taxon>
        <taxon>Gammaproteobacteria</taxon>
        <taxon>Vibrionales</taxon>
        <taxon>Vibrionaceae</taxon>
        <taxon>Photobacterium</taxon>
    </lineage>
</organism>
<dbReference type="PROSITE" id="PS00194">
    <property type="entry name" value="THIOREDOXIN_1"/>
    <property type="match status" value="1"/>
</dbReference>
<sequence length="144" mass="15984">MASFSIQCPHCKKSTSMVTQSLSNTVKCEHCSKPVLDGQPVEADAKSLDKIIISPVPVIAVFWGDNCTPCKAFKPIVTKIAKEKQGKLRVVFVNINKNKALPIKYRLRGVPTTISFKKGRQQAVLNTALRKNELMKWLTDSLSI</sequence>
<dbReference type="PANTHER" id="PTHR45663">
    <property type="entry name" value="GEO12009P1"/>
    <property type="match status" value="1"/>
</dbReference>
<dbReference type="Pfam" id="PF00085">
    <property type="entry name" value="Thioredoxin"/>
    <property type="match status" value="1"/>
</dbReference>
<dbReference type="AlphaFoldDB" id="A0A2T3NKG2"/>
<dbReference type="GO" id="GO:0015035">
    <property type="term" value="F:protein-disulfide reductase activity"/>
    <property type="evidence" value="ECO:0007669"/>
    <property type="project" value="TreeGrafter"/>
</dbReference>
<dbReference type="RefSeq" id="WP_107296554.1">
    <property type="nucleotide sequence ID" value="NZ_PYMB01000001.1"/>
</dbReference>
<dbReference type="Proteomes" id="UP000241346">
    <property type="component" value="Unassembled WGS sequence"/>
</dbReference>
<dbReference type="InterPro" id="IPR013766">
    <property type="entry name" value="Thioredoxin_domain"/>
</dbReference>
<dbReference type="EMBL" id="PYMB01000001">
    <property type="protein sequence ID" value="PSW15932.1"/>
    <property type="molecule type" value="Genomic_DNA"/>
</dbReference>
<feature type="domain" description="Thioredoxin" evidence="5">
    <location>
        <begin position="22"/>
        <end position="143"/>
    </location>
</feature>
<evidence type="ECO:0000313" key="7">
    <source>
        <dbReference type="Proteomes" id="UP000241346"/>
    </source>
</evidence>
<keyword evidence="3" id="KW-1015">Disulfide bond</keyword>
<keyword evidence="1" id="KW-0813">Transport</keyword>
<evidence type="ECO:0000313" key="6">
    <source>
        <dbReference type="EMBL" id="PSW15932.1"/>
    </source>
</evidence>
<keyword evidence="2" id="KW-0249">Electron transport</keyword>
<dbReference type="InterPro" id="IPR017937">
    <property type="entry name" value="Thioredoxin_CS"/>
</dbReference>
<comment type="caution">
    <text evidence="6">The sequence shown here is derived from an EMBL/GenBank/DDBJ whole genome shotgun (WGS) entry which is preliminary data.</text>
</comment>
<accession>A0A2T3NKG2</accession>
<evidence type="ECO:0000256" key="3">
    <source>
        <dbReference type="ARBA" id="ARBA00023157"/>
    </source>
</evidence>
<name>A0A2T3NKG2_9GAMM</name>